<feature type="domain" description="Histidine kinase" evidence="11">
    <location>
        <begin position="613"/>
        <end position="851"/>
    </location>
</feature>
<dbReference type="PANTHER" id="PTHR43395">
    <property type="entry name" value="SENSOR HISTIDINE KINASE CHEA"/>
    <property type="match status" value="1"/>
</dbReference>
<dbReference type="SMART" id="SM00260">
    <property type="entry name" value="CheW"/>
    <property type="match status" value="1"/>
</dbReference>
<name>K9WA99_9CYAN</name>
<dbReference type="Proteomes" id="UP000010471">
    <property type="component" value="Chromosome"/>
</dbReference>
<dbReference type="EC" id="2.7.13.3" evidence="2"/>
<dbReference type="SUPFAM" id="SSF50341">
    <property type="entry name" value="CheW-like"/>
    <property type="match status" value="1"/>
</dbReference>
<keyword evidence="4" id="KW-0808">Transferase</keyword>
<dbReference type="eggNOG" id="COG0745">
    <property type="taxonomic scope" value="Bacteria"/>
</dbReference>
<dbReference type="STRING" id="1173027.Mic7113_1259"/>
<feature type="domain" description="Response regulatory" evidence="12">
    <location>
        <begin position="1040"/>
        <end position="1158"/>
    </location>
</feature>
<feature type="coiled-coil region" evidence="9">
    <location>
        <begin position="611"/>
        <end position="659"/>
    </location>
</feature>
<dbReference type="InterPro" id="IPR008207">
    <property type="entry name" value="Sig_transdc_His_kin_Hpt_dom"/>
</dbReference>
<evidence type="ECO:0000256" key="6">
    <source>
        <dbReference type="ARBA" id="ARBA00023012"/>
    </source>
</evidence>
<dbReference type="InterPro" id="IPR005467">
    <property type="entry name" value="His_kinase_dom"/>
</dbReference>
<feature type="modified residue" description="Phosphohistidine" evidence="7">
    <location>
        <position position="50"/>
    </location>
</feature>
<evidence type="ECO:0000256" key="3">
    <source>
        <dbReference type="ARBA" id="ARBA00022553"/>
    </source>
</evidence>
<dbReference type="InterPro" id="IPR036097">
    <property type="entry name" value="HisK_dim/P_sf"/>
</dbReference>
<dbReference type="OrthoDB" id="291966at2"/>
<dbReference type="Gene3D" id="1.10.287.560">
    <property type="entry name" value="Histidine kinase CheA-like, homodimeric domain"/>
    <property type="match status" value="1"/>
</dbReference>
<dbReference type="SUPFAM" id="SSF52172">
    <property type="entry name" value="CheY-like"/>
    <property type="match status" value="1"/>
</dbReference>
<dbReference type="GO" id="GO:0006935">
    <property type="term" value="P:chemotaxis"/>
    <property type="evidence" value="ECO:0007669"/>
    <property type="project" value="InterPro"/>
</dbReference>
<evidence type="ECO:0000313" key="16">
    <source>
        <dbReference type="Proteomes" id="UP000010471"/>
    </source>
</evidence>
<accession>K9WA99</accession>
<feature type="domain" description="HPt" evidence="14">
    <location>
        <begin position="4"/>
        <end position="111"/>
    </location>
</feature>
<dbReference type="SMART" id="SM01231">
    <property type="entry name" value="H-kinase_dim"/>
    <property type="match status" value="1"/>
</dbReference>
<keyword evidence="16" id="KW-1185">Reference proteome</keyword>
<dbReference type="AlphaFoldDB" id="K9WA99"/>
<organism evidence="15 16">
    <name type="scientific">Allocoleopsis franciscana PCC 7113</name>
    <dbReference type="NCBI Taxonomy" id="1173027"/>
    <lineage>
        <taxon>Bacteria</taxon>
        <taxon>Bacillati</taxon>
        <taxon>Cyanobacteriota</taxon>
        <taxon>Cyanophyceae</taxon>
        <taxon>Coleofasciculales</taxon>
        <taxon>Coleofasciculaceae</taxon>
        <taxon>Allocoleopsis</taxon>
        <taxon>Allocoleopsis franciscana</taxon>
    </lineage>
</organism>
<dbReference type="InterPro" id="IPR004358">
    <property type="entry name" value="Sig_transdc_His_kin-like_C"/>
</dbReference>
<dbReference type="eggNOG" id="COG2198">
    <property type="taxonomic scope" value="Bacteria"/>
</dbReference>
<dbReference type="InterPro" id="IPR036641">
    <property type="entry name" value="HPT_dom_sf"/>
</dbReference>
<evidence type="ECO:0000259" key="13">
    <source>
        <dbReference type="PROSITE" id="PS50851"/>
    </source>
</evidence>
<keyword evidence="3 8" id="KW-0597">Phosphoprotein</keyword>
<protein>
    <recommendedName>
        <fullName evidence="2">histidine kinase</fullName>
        <ecNumber evidence="2">2.7.13.3</ecNumber>
    </recommendedName>
</protein>
<feature type="region of interest" description="Disordered" evidence="10">
    <location>
        <begin position="454"/>
        <end position="510"/>
    </location>
</feature>
<reference evidence="15 16" key="1">
    <citation type="submission" date="2012-06" db="EMBL/GenBank/DDBJ databases">
        <title>Finished chromosome of genome of Microcoleus sp. PCC 7113.</title>
        <authorList>
            <consortium name="US DOE Joint Genome Institute"/>
            <person name="Gugger M."/>
            <person name="Coursin T."/>
            <person name="Rippka R."/>
            <person name="Tandeau De Marsac N."/>
            <person name="Huntemann M."/>
            <person name="Wei C.-L."/>
            <person name="Han J."/>
            <person name="Detter J.C."/>
            <person name="Han C."/>
            <person name="Tapia R."/>
            <person name="Chen A."/>
            <person name="Kyrpides N."/>
            <person name="Mavromatis K."/>
            <person name="Markowitz V."/>
            <person name="Szeto E."/>
            <person name="Ivanova N."/>
            <person name="Pagani I."/>
            <person name="Pati A."/>
            <person name="Goodwin L."/>
            <person name="Nordberg H.P."/>
            <person name="Cantor M.N."/>
            <person name="Hua S.X."/>
            <person name="Woyke T."/>
            <person name="Kerfeld C.A."/>
        </authorList>
    </citation>
    <scope>NUCLEOTIDE SEQUENCE [LARGE SCALE GENOMIC DNA]</scope>
    <source>
        <strain evidence="15 16">PCC 7113</strain>
    </source>
</reference>
<evidence type="ECO:0000259" key="12">
    <source>
        <dbReference type="PROSITE" id="PS50110"/>
    </source>
</evidence>
<keyword evidence="6" id="KW-0902">Two-component regulatory system</keyword>
<dbReference type="SUPFAM" id="SSF47384">
    <property type="entry name" value="Homodimeric domain of signal transducing histidine kinase"/>
    <property type="match status" value="1"/>
</dbReference>
<dbReference type="Pfam" id="PF01584">
    <property type="entry name" value="CheW"/>
    <property type="match status" value="1"/>
</dbReference>
<dbReference type="PATRIC" id="fig|1173027.3.peg.1389"/>
<evidence type="ECO:0000256" key="10">
    <source>
        <dbReference type="SAM" id="MobiDB-lite"/>
    </source>
</evidence>
<dbReference type="Gene3D" id="1.20.120.160">
    <property type="entry name" value="HPT domain"/>
    <property type="match status" value="1"/>
</dbReference>
<dbReference type="GO" id="GO:0000155">
    <property type="term" value="F:phosphorelay sensor kinase activity"/>
    <property type="evidence" value="ECO:0007669"/>
    <property type="project" value="InterPro"/>
</dbReference>
<dbReference type="Gene3D" id="2.30.30.40">
    <property type="entry name" value="SH3 Domains"/>
    <property type="match status" value="1"/>
</dbReference>
<dbReference type="InterPro" id="IPR036890">
    <property type="entry name" value="HATPase_C_sf"/>
</dbReference>
<dbReference type="CDD" id="cd00088">
    <property type="entry name" value="HPT"/>
    <property type="match status" value="1"/>
</dbReference>
<dbReference type="RefSeq" id="WP_015181308.1">
    <property type="nucleotide sequence ID" value="NC_019738.1"/>
</dbReference>
<comment type="catalytic activity">
    <reaction evidence="1">
        <text>ATP + protein L-histidine = ADP + protein N-phospho-L-histidine.</text>
        <dbReference type="EC" id="2.7.13.3"/>
    </reaction>
</comment>
<evidence type="ECO:0000259" key="14">
    <source>
        <dbReference type="PROSITE" id="PS50894"/>
    </source>
</evidence>
<dbReference type="Pfam" id="PF02895">
    <property type="entry name" value="H-kinase_dim"/>
    <property type="match status" value="1"/>
</dbReference>
<dbReference type="SMART" id="SM00387">
    <property type="entry name" value="HATPase_c"/>
    <property type="match status" value="1"/>
</dbReference>
<evidence type="ECO:0000256" key="5">
    <source>
        <dbReference type="ARBA" id="ARBA00022777"/>
    </source>
</evidence>
<dbReference type="PROSITE" id="PS50851">
    <property type="entry name" value="CHEW"/>
    <property type="match status" value="1"/>
</dbReference>
<dbReference type="SUPFAM" id="SSF47226">
    <property type="entry name" value="Histidine-containing phosphotransfer domain, HPT domain"/>
    <property type="match status" value="1"/>
</dbReference>
<dbReference type="SUPFAM" id="SSF55874">
    <property type="entry name" value="ATPase domain of HSP90 chaperone/DNA topoisomerase II/histidine kinase"/>
    <property type="match status" value="1"/>
</dbReference>
<dbReference type="SMART" id="SM00073">
    <property type="entry name" value="HPT"/>
    <property type="match status" value="1"/>
</dbReference>
<dbReference type="Gene3D" id="3.30.565.10">
    <property type="entry name" value="Histidine kinase-like ATPase, C-terminal domain"/>
    <property type="match status" value="1"/>
</dbReference>
<dbReference type="eggNOG" id="COG0643">
    <property type="taxonomic scope" value="Bacteria"/>
</dbReference>
<feature type="modified residue" description="4-aspartylphosphate" evidence="8">
    <location>
        <position position="1091"/>
    </location>
</feature>
<dbReference type="Gene3D" id="3.40.50.2300">
    <property type="match status" value="1"/>
</dbReference>
<evidence type="ECO:0000256" key="4">
    <source>
        <dbReference type="ARBA" id="ARBA00022679"/>
    </source>
</evidence>
<dbReference type="InterPro" id="IPR051315">
    <property type="entry name" value="Bact_Chemotaxis_CheA"/>
</dbReference>
<dbReference type="GO" id="GO:0005737">
    <property type="term" value="C:cytoplasm"/>
    <property type="evidence" value="ECO:0007669"/>
    <property type="project" value="InterPro"/>
</dbReference>
<feature type="domain" description="CheW-like" evidence="13">
    <location>
        <begin position="853"/>
        <end position="1001"/>
    </location>
</feature>
<dbReference type="InterPro" id="IPR003594">
    <property type="entry name" value="HATPase_dom"/>
</dbReference>
<keyword evidence="5 15" id="KW-0418">Kinase</keyword>
<dbReference type="InterPro" id="IPR002545">
    <property type="entry name" value="CheW-lke_dom"/>
</dbReference>
<dbReference type="PANTHER" id="PTHR43395:SF1">
    <property type="entry name" value="CHEMOTAXIS PROTEIN CHEA"/>
    <property type="match status" value="1"/>
</dbReference>
<dbReference type="Pfam" id="PF01627">
    <property type="entry name" value="Hpt"/>
    <property type="match status" value="1"/>
</dbReference>
<dbReference type="EMBL" id="CP003630">
    <property type="protein sequence ID" value="AFZ17148.1"/>
    <property type="molecule type" value="Genomic_DNA"/>
</dbReference>
<evidence type="ECO:0000256" key="2">
    <source>
        <dbReference type="ARBA" id="ARBA00012438"/>
    </source>
</evidence>
<evidence type="ECO:0000256" key="1">
    <source>
        <dbReference type="ARBA" id="ARBA00000085"/>
    </source>
</evidence>
<evidence type="ECO:0000256" key="9">
    <source>
        <dbReference type="SAM" id="Coils"/>
    </source>
</evidence>
<dbReference type="PRINTS" id="PR00344">
    <property type="entry name" value="BCTRLSENSOR"/>
</dbReference>
<evidence type="ECO:0000313" key="15">
    <source>
        <dbReference type="EMBL" id="AFZ17148.1"/>
    </source>
</evidence>
<dbReference type="InterPro" id="IPR004105">
    <property type="entry name" value="CheA-like_dim"/>
</dbReference>
<evidence type="ECO:0000256" key="8">
    <source>
        <dbReference type="PROSITE-ProRule" id="PRU00169"/>
    </source>
</evidence>
<dbReference type="PROSITE" id="PS50110">
    <property type="entry name" value="RESPONSE_REGULATORY"/>
    <property type="match status" value="1"/>
</dbReference>
<dbReference type="Pfam" id="PF02518">
    <property type="entry name" value="HATPase_c"/>
    <property type="match status" value="1"/>
</dbReference>
<dbReference type="SMART" id="SM00448">
    <property type="entry name" value="REC"/>
    <property type="match status" value="1"/>
</dbReference>
<dbReference type="Pfam" id="PF00072">
    <property type="entry name" value="Response_reg"/>
    <property type="match status" value="1"/>
</dbReference>
<dbReference type="KEGG" id="mic:Mic7113_1259"/>
<dbReference type="InterPro" id="IPR036061">
    <property type="entry name" value="CheW-like_dom_sf"/>
</dbReference>
<dbReference type="InterPro" id="IPR037006">
    <property type="entry name" value="CheA-like_homodim_sf"/>
</dbReference>
<dbReference type="PROSITE" id="PS50894">
    <property type="entry name" value="HPT"/>
    <property type="match status" value="1"/>
</dbReference>
<sequence length="1179" mass="128995">MAINPNIRDQAYQFFIEEAPELLQILEAGLLTLRQEKNTAKVHALMRAAHSLKGGAASVELEAIKTLAHRLENIFKALYSDTVEIDTNLESQLLQAYDCLRLPLMEQIQTGYFDPEHALVLAEPLFVQIEDKLGDALNQADTYIPSSSELGIDMAQSIFEVDVGEGLERLAEVVANPQNYEVGGELRAQAEVFAGFAELLNQPGFGAIAHTAQLALDAYPERALTITQLALADFEFARQAILAAHAQSTNVKPISPSSALLALAHSDGTASQEQTKETVPALEDVLSIKLDENLSITPVPEDIYNLEADGTLEDIFATAAPSLNPSVAETNRLDEVHHLEPDLALEAIFANAPELFEQPSPTTEVPTHELDFCEIVDIESVTDEAVGDLPVVETGVDSAVVTSSSDAENELPITPFNIPSLALENGEAAAQSIAQIFEQLPPVEEMPVLISRSNAASTTAENPPAINLVPTSSIPGELLPTNAAHSPTPSPHPEVDRGSTDIPQGKASPVPTLSVRVDSERLERMNNVVGELAINRNGLSLQNQQLQRSVRELLDRFVQVQGVVGHLRKLSDQMLATPERPQYEAILPAVNPLGDLVIRQADFDSLELDRYGVLNSRLQELIEDMVQLEEAVDDVSLFAKQSNRTLEQQRQMLTQLRDELMWARMLPLSEVLNRFPRVLRDLSTNYHKSVTLNLSGTGVLVDKAALEKLYDPLLHLLRNAFDHGIESPEIRRQQGKPEQGKIEIRAYHQGSQTIIEVKDDGQGLDTESIGKRAIELGLLSAEQLATTSNNHLFELVFEPGFSTAKQVSELSGRGVGLDVVRSQMRSLKGSITVSSSPGVGTTFTLHLPLTLTIAKLLVCLIGPTAIALPSDSVEEIVVPKSDQVKTTGEQRFLRWRDQIVPAYRLADILDYTCPLPESAPSQALVSVPSPADWALPMLVLRQEEQVLALEIDRLVTEQELVIKPFGSAIAPPSFTYGCTILGDGSLIPVIDGTVLLDQLLGHNTTATRINTGSKPITLTVNENSSINQTKTGITAPHAPTVLVVDDAVALRRTLALTLERAGCRVLQARDGREALEQLRQGSSRVNLVVCDIEMPNMNGFEFLGQRRQDPQLSKIPVVMLTSRSNDKHRWLAMRLGATAYFTKPYLEQEFLVAIKHIIDEQKSQSTLESSRNSLQLQEA</sequence>
<keyword evidence="9" id="KW-0175">Coiled coil</keyword>
<evidence type="ECO:0000259" key="11">
    <source>
        <dbReference type="PROSITE" id="PS50109"/>
    </source>
</evidence>
<evidence type="ECO:0000256" key="7">
    <source>
        <dbReference type="PROSITE-ProRule" id="PRU00110"/>
    </source>
</evidence>
<dbReference type="FunFam" id="3.30.565.10:FF:000016">
    <property type="entry name" value="Chemotaxis protein CheA, putative"/>
    <property type="match status" value="1"/>
</dbReference>
<dbReference type="PROSITE" id="PS50109">
    <property type="entry name" value="HIS_KIN"/>
    <property type="match status" value="1"/>
</dbReference>
<dbReference type="CDD" id="cd16916">
    <property type="entry name" value="HATPase_CheA-like"/>
    <property type="match status" value="1"/>
</dbReference>
<gene>
    <name evidence="15" type="ORF">Mic7113_1259</name>
</gene>
<dbReference type="HOGENOM" id="CLU_000650_2_1_3"/>
<dbReference type="InterPro" id="IPR011006">
    <property type="entry name" value="CheY-like_superfamily"/>
</dbReference>
<dbReference type="InterPro" id="IPR001789">
    <property type="entry name" value="Sig_transdc_resp-reg_receiver"/>
</dbReference>
<proteinExistence type="predicted"/>